<sequence length="445" mass="46899">MIARRLVAALLVGLLVGASGFLVREAFFRPLTITAYFPSATGIYAGDEIRVSGVKVGTVAAVQPQPSRVKLMLHVKRGVSVPANAKAIIVAQNLVSARYVQLTPAYHRGGGPKMGDGAVIDTDRTAIPVEWDQVTEQLTRLATDLGPAGDVSSTSVSRFITTAANALDGNGEKLRQTLGQLSGISRILANGSGNIVDVIKNLQKFVTTLRDSNQQIVQFQNRLTTLSSVLDDSRSDLDAALSNLSVAVGEVQRFVAGTRDKTAEQIQRLTNVTQVLVDHRMDVENILHAAPTAFSNGYNIYNPNTPGAMGSFIINNFSNPVHFLCDAIGAVDNVTATETGKLCAEYGGPGLRTANFNYLPIPTNIILQQIATPGKIIYAEPRLAPGAEGPSPTAPEVPPDISAYTGINGDSTPHGVQDLLLPADHGRPAPPADQPPAAGLGAPPP</sequence>
<evidence type="ECO:0000256" key="1">
    <source>
        <dbReference type="SAM" id="MobiDB-lite"/>
    </source>
</evidence>
<evidence type="ECO:0000259" key="2">
    <source>
        <dbReference type="Pfam" id="PF02470"/>
    </source>
</evidence>
<dbReference type="EMBL" id="JLXW01000010">
    <property type="protein sequence ID" value="KBZ60662.1"/>
    <property type="molecule type" value="Genomic_DNA"/>
</dbReference>
<dbReference type="PANTHER" id="PTHR33371">
    <property type="entry name" value="INTERMEMBRANE PHOSPHOLIPID TRANSPORT SYSTEM BINDING PROTEIN MLAD-RELATED"/>
    <property type="match status" value="1"/>
</dbReference>
<feature type="domain" description="Mammalian cell entry C-terminal" evidence="3">
    <location>
        <begin position="114"/>
        <end position="292"/>
    </location>
</feature>
<dbReference type="InterPro" id="IPR003399">
    <property type="entry name" value="Mce/MlaD"/>
</dbReference>
<keyword evidence="5" id="KW-1185">Reference proteome</keyword>
<dbReference type="PATRIC" id="fig|1324261.3.peg.3648"/>
<feature type="region of interest" description="Disordered" evidence="1">
    <location>
        <begin position="382"/>
        <end position="445"/>
    </location>
</feature>
<dbReference type="InterPro" id="IPR052336">
    <property type="entry name" value="MlaD_Phospholipid_Transporter"/>
</dbReference>
<dbReference type="PANTHER" id="PTHR33371:SF4">
    <property type="entry name" value="INTERMEMBRANE PHOSPHOLIPID TRANSPORT SYSTEM BINDING PROTEIN MLAD"/>
    <property type="match status" value="1"/>
</dbReference>
<name>A0A051TUL6_9MYCO</name>
<dbReference type="InterPro" id="IPR024516">
    <property type="entry name" value="Mce_C"/>
</dbReference>
<protein>
    <recommendedName>
        <fullName evidence="6">Mammalian cell entry protein</fullName>
    </recommendedName>
</protein>
<evidence type="ECO:0000259" key="3">
    <source>
        <dbReference type="Pfam" id="PF11887"/>
    </source>
</evidence>
<evidence type="ECO:0000313" key="4">
    <source>
        <dbReference type="EMBL" id="KBZ60662.1"/>
    </source>
</evidence>
<evidence type="ECO:0000313" key="5">
    <source>
        <dbReference type="Proteomes" id="UP000025947"/>
    </source>
</evidence>
<dbReference type="NCBIfam" id="TIGR00996">
    <property type="entry name" value="Mtu_fam_mce"/>
    <property type="match status" value="1"/>
</dbReference>
<reference evidence="4 5" key="1">
    <citation type="submission" date="2014-04" db="EMBL/GenBank/DDBJ databases">
        <title>The Genome Sequence of Mycobacterium tuberculosis TKK-01-0051.</title>
        <authorList>
            <consortium name="The Broad Institute Genomics Platform"/>
            <consortium name="The Broad Institute Genome Sequencing Center for Infectious Disease"/>
            <person name="Earl A.M."/>
            <person name="Cohen K."/>
            <person name="Pym A."/>
            <person name="Bishai W."/>
            <person name="Maharaj K."/>
            <person name="Desjardins C."/>
            <person name="Abeel T."/>
            <person name="Young S."/>
            <person name="Zeng Q."/>
            <person name="Gargeya S."/>
            <person name="Abouelleil A."/>
            <person name="Alvarado L."/>
            <person name="Chapman S.B."/>
            <person name="Gainer-Dewar J."/>
            <person name="Goldberg J."/>
            <person name="Griggs A."/>
            <person name="Gujja S."/>
            <person name="Hansen M."/>
            <person name="Howarth C."/>
            <person name="Imamovic A."/>
            <person name="Larimer J."/>
            <person name="Murphy C."/>
            <person name="Naylor J."/>
            <person name="Pearson M."/>
            <person name="Poon T.W."/>
            <person name="Priest M."/>
            <person name="Roberts A."/>
            <person name="Saif S."/>
            <person name="Shea T."/>
            <person name="Sykes S."/>
            <person name="Wortman J."/>
            <person name="Nusbaum C."/>
            <person name="Birren B."/>
        </authorList>
    </citation>
    <scope>NUCLEOTIDE SEQUENCE [LARGE SCALE GENOMIC DNA]</scope>
    <source>
        <strain evidence="4 5">TKK-01-0051</strain>
    </source>
</reference>
<dbReference type="RefSeq" id="WP_044488474.1">
    <property type="nucleotide sequence ID" value="NZ_KK328284.1"/>
</dbReference>
<dbReference type="Pfam" id="PF02470">
    <property type="entry name" value="MlaD"/>
    <property type="match status" value="1"/>
</dbReference>
<feature type="compositionally biased region" description="Low complexity" evidence="1">
    <location>
        <begin position="435"/>
        <end position="445"/>
    </location>
</feature>
<dbReference type="Pfam" id="PF11887">
    <property type="entry name" value="Mce4_CUP1"/>
    <property type="match status" value="1"/>
</dbReference>
<comment type="caution">
    <text evidence="4">The sequence shown here is derived from an EMBL/GenBank/DDBJ whole genome shotgun (WGS) entry which is preliminary data.</text>
</comment>
<dbReference type="AlphaFoldDB" id="A0A051TUL6"/>
<dbReference type="InterPro" id="IPR005693">
    <property type="entry name" value="Mce"/>
</dbReference>
<gene>
    <name evidence="4" type="ORF">K875_03609</name>
</gene>
<dbReference type="Proteomes" id="UP000025947">
    <property type="component" value="Unassembled WGS sequence"/>
</dbReference>
<dbReference type="HOGENOM" id="CLU_044068_1_0_11"/>
<accession>A0A051TUL6</accession>
<proteinExistence type="predicted"/>
<evidence type="ECO:0008006" key="6">
    <source>
        <dbReference type="Google" id="ProtNLM"/>
    </source>
</evidence>
<dbReference type="GO" id="GO:0005576">
    <property type="term" value="C:extracellular region"/>
    <property type="evidence" value="ECO:0007669"/>
    <property type="project" value="TreeGrafter"/>
</dbReference>
<organism evidence="4 5">
    <name type="scientific">Mycobacterium [tuberculosis] TKK-01-0051</name>
    <dbReference type="NCBI Taxonomy" id="1324261"/>
    <lineage>
        <taxon>Bacteria</taxon>
        <taxon>Bacillati</taxon>
        <taxon>Actinomycetota</taxon>
        <taxon>Actinomycetes</taxon>
        <taxon>Mycobacteriales</taxon>
        <taxon>Mycobacteriaceae</taxon>
        <taxon>Mycobacterium</taxon>
        <taxon>Mycobacterium avium complex (MAC)</taxon>
    </lineage>
</organism>
<feature type="domain" description="Mce/MlaD" evidence="2">
    <location>
        <begin position="30"/>
        <end position="104"/>
    </location>
</feature>